<sequence>MSGVPSNWSFSSVIPDFRRSMYCYGLRQNPEADTLVYSLYKYFAANAFYFNRDGGNLLYGLSCLNESSKLEKYVHLTFSDELPETFISFVGENDVNGRFLYDYFVRNAREVLDSDVDFELFVKAMTTDWSRMDHLLGFKTKKEYELMNKQQQAIWETAIKAIFERQSWLATSGVDIISWLTYNQVSASEKIRGNHTHISSESSTL</sequence>
<dbReference type="OrthoDB" id="10468246at2759"/>
<comment type="caution">
    <text evidence="1">The sequence shown here is derived from an EMBL/GenBank/DDBJ whole genome shotgun (WGS) entry which is preliminary data.</text>
</comment>
<evidence type="ECO:0000313" key="2">
    <source>
        <dbReference type="Proteomes" id="UP000024635"/>
    </source>
</evidence>
<dbReference type="STRING" id="53326.A0A016W8Z2"/>
<reference evidence="2" key="1">
    <citation type="journal article" date="2015" name="Nat. Genet.">
        <title>The genome and transcriptome of the zoonotic hookworm Ancylostoma ceylanicum identify infection-specific gene families.</title>
        <authorList>
            <person name="Schwarz E.M."/>
            <person name="Hu Y."/>
            <person name="Antoshechkin I."/>
            <person name="Miller M.M."/>
            <person name="Sternberg P.W."/>
            <person name="Aroian R.V."/>
        </authorList>
    </citation>
    <scope>NUCLEOTIDE SEQUENCE</scope>
    <source>
        <strain evidence="2">HY135</strain>
    </source>
</reference>
<accession>A0A016W8Z2</accession>
<dbReference type="Gene3D" id="1.25.50.20">
    <property type="match status" value="1"/>
</dbReference>
<dbReference type="AlphaFoldDB" id="A0A016W8Z2"/>
<keyword evidence="2" id="KW-1185">Reference proteome</keyword>
<evidence type="ECO:0008006" key="3">
    <source>
        <dbReference type="Google" id="ProtNLM"/>
    </source>
</evidence>
<organism evidence="1 2">
    <name type="scientific">Ancylostoma ceylanicum</name>
    <dbReference type="NCBI Taxonomy" id="53326"/>
    <lineage>
        <taxon>Eukaryota</taxon>
        <taxon>Metazoa</taxon>
        <taxon>Ecdysozoa</taxon>
        <taxon>Nematoda</taxon>
        <taxon>Chromadorea</taxon>
        <taxon>Rhabditida</taxon>
        <taxon>Rhabditina</taxon>
        <taxon>Rhabditomorpha</taxon>
        <taxon>Strongyloidea</taxon>
        <taxon>Ancylostomatidae</taxon>
        <taxon>Ancylostomatinae</taxon>
        <taxon>Ancylostoma</taxon>
    </lineage>
</organism>
<proteinExistence type="predicted"/>
<evidence type="ECO:0000313" key="1">
    <source>
        <dbReference type="EMBL" id="EYC36070.1"/>
    </source>
</evidence>
<dbReference type="EMBL" id="JARK01000537">
    <property type="protein sequence ID" value="EYC36070.1"/>
    <property type="molecule type" value="Genomic_DNA"/>
</dbReference>
<dbReference type="Proteomes" id="UP000024635">
    <property type="component" value="Unassembled WGS sequence"/>
</dbReference>
<gene>
    <name evidence="1" type="primary">Acey_s0937.g3119</name>
    <name evidence="1" type="ORF">Y032_0937g3119</name>
</gene>
<protein>
    <recommendedName>
        <fullName evidence="3">ERAP1-like C-terminal domain-containing protein</fullName>
    </recommendedName>
</protein>
<name>A0A016W8Z2_9BILA</name>